<dbReference type="GO" id="GO:0016020">
    <property type="term" value="C:membrane"/>
    <property type="evidence" value="ECO:0007669"/>
    <property type="project" value="UniProtKB-SubCell"/>
</dbReference>
<protein>
    <recommendedName>
        <fullName evidence="9">Leucine-rich repeat-containing N-terminal plant-type domain-containing protein</fullName>
    </recommendedName>
</protein>
<dbReference type="HOGENOM" id="CLU_1942105_0_0_1"/>
<evidence type="ECO:0000256" key="2">
    <source>
        <dbReference type="ARBA" id="ARBA00022692"/>
    </source>
</evidence>
<dbReference type="Gene3D" id="3.80.10.10">
    <property type="entry name" value="Ribonuclease Inhibitor"/>
    <property type="match status" value="1"/>
</dbReference>
<dbReference type="AlphaFoldDB" id="L1JBJ6"/>
<comment type="subcellular location">
    <subcellularLocation>
        <location evidence="1">Membrane</location>
    </subcellularLocation>
</comment>
<gene>
    <name evidence="6" type="ORF">GUITHDRAFT_71350</name>
</gene>
<reference evidence="8" key="2">
    <citation type="submission" date="2012-11" db="EMBL/GenBank/DDBJ databases">
        <authorList>
            <person name="Kuo A."/>
            <person name="Curtis B.A."/>
            <person name="Tanifuji G."/>
            <person name="Burki F."/>
            <person name="Gruber A."/>
            <person name="Irimia M."/>
            <person name="Maruyama S."/>
            <person name="Arias M.C."/>
            <person name="Ball S.G."/>
            <person name="Gile G.H."/>
            <person name="Hirakawa Y."/>
            <person name="Hopkins J.F."/>
            <person name="Rensing S.A."/>
            <person name="Schmutz J."/>
            <person name="Symeonidi A."/>
            <person name="Elias M."/>
            <person name="Eveleigh R.J."/>
            <person name="Herman E.K."/>
            <person name="Klute M.J."/>
            <person name="Nakayama T."/>
            <person name="Obornik M."/>
            <person name="Reyes-Prieto A."/>
            <person name="Armbrust E.V."/>
            <person name="Aves S.J."/>
            <person name="Beiko R.G."/>
            <person name="Coutinho P."/>
            <person name="Dacks J.B."/>
            <person name="Durnford D.G."/>
            <person name="Fast N.M."/>
            <person name="Green B.R."/>
            <person name="Grisdale C."/>
            <person name="Hempe F."/>
            <person name="Henrissat B."/>
            <person name="Hoppner M.P."/>
            <person name="Ishida K.-I."/>
            <person name="Kim E."/>
            <person name="Koreny L."/>
            <person name="Kroth P.G."/>
            <person name="Liu Y."/>
            <person name="Malik S.-B."/>
            <person name="Maier U.G."/>
            <person name="McRose D."/>
            <person name="Mock T."/>
            <person name="Neilson J.A."/>
            <person name="Onodera N.T."/>
            <person name="Poole A.M."/>
            <person name="Pritham E.J."/>
            <person name="Richards T.A."/>
            <person name="Rocap G."/>
            <person name="Roy S.W."/>
            <person name="Sarai C."/>
            <person name="Schaack S."/>
            <person name="Shirato S."/>
            <person name="Slamovits C.H."/>
            <person name="Spencer D.F."/>
            <person name="Suzuki S."/>
            <person name="Worden A.Z."/>
            <person name="Zauner S."/>
            <person name="Barry K."/>
            <person name="Bell C."/>
            <person name="Bharti A.K."/>
            <person name="Crow J.A."/>
            <person name="Grimwood J."/>
            <person name="Kramer R."/>
            <person name="Lindquist E."/>
            <person name="Lucas S."/>
            <person name="Salamov A."/>
            <person name="McFadden G.I."/>
            <person name="Lane C.E."/>
            <person name="Keeling P.J."/>
            <person name="Gray M.W."/>
            <person name="Grigoriev I.V."/>
            <person name="Archibald J.M."/>
        </authorList>
    </citation>
    <scope>NUCLEOTIDE SEQUENCE</scope>
    <source>
        <strain evidence="8">CCMP2712</strain>
    </source>
</reference>
<evidence type="ECO:0000313" key="8">
    <source>
        <dbReference type="Proteomes" id="UP000011087"/>
    </source>
</evidence>
<dbReference type="InterPro" id="IPR001611">
    <property type="entry name" value="Leu-rich_rpt"/>
</dbReference>
<evidence type="ECO:0008006" key="9">
    <source>
        <dbReference type="Google" id="ProtNLM"/>
    </source>
</evidence>
<dbReference type="GeneID" id="17302175"/>
<evidence type="ECO:0000313" key="6">
    <source>
        <dbReference type="EMBL" id="EKX45460.1"/>
    </source>
</evidence>
<evidence type="ECO:0000313" key="7">
    <source>
        <dbReference type="EnsemblProtists" id="EKX45460"/>
    </source>
</evidence>
<dbReference type="SUPFAM" id="SSF52058">
    <property type="entry name" value="L domain-like"/>
    <property type="match status" value="1"/>
</dbReference>
<dbReference type="EnsemblProtists" id="EKX45460">
    <property type="protein sequence ID" value="EKX45460"/>
    <property type="gene ID" value="GUITHDRAFT_71350"/>
</dbReference>
<evidence type="ECO:0000256" key="5">
    <source>
        <dbReference type="ARBA" id="ARBA00023136"/>
    </source>
</evidence>
<dbReference type="PaxDb" id="55529-EKX45460"/>
<dbReference type="OMA" id="QSHFIVC"/>
<dbReference type="EMBL" id="JH992999">
    <property type="protein sequence ID" value="EKX45460.1"/>
    <property type="molecule type" value="Genomic_DNA"/>
</dbReference>
<keyword evidence="5" id="KW-0472">Membrane</keyword>
<dbReference type="Pfam" id="PF13855">
    <property type="entry name" value="LRR_8"/>
    <property type="match status" value="1"/>
</dbReference>
<dbReference type="PANTHER" id="PTHR48010:SF58">
    <property type="entry name" value="RECEPTOR PROTEIN KINASE-LIKE PROTEIN ZAR1"/>
    <property type="match status" value="1"/>
</dbReference>
<sequence>MIPGGLSEPSLTTARSALQVLFTDTNGANWKRSDGWTTSADPCKYFGVTCRGDSVVALRLPANNLQGRIPSSLATQLPLLEHLDLSSNRLQGSLPSQIGSFPLLVQLKLSRNRLSGAVPDFSQAHFLAEV</sequence>
<dbReference type="PANTHER" id="PTHR48010">
    <property type="entry name" value="OS05G0588300 PROTEIN"/>
    <property type="match status" value="1"/>
</dbReference>
<accession>L1JBJ6</accession>
<proteinExistence type="predicted"/>
<dbReference type="OrthoDB" id="406235at2759"/>
<reference evidence="6 8" key="1">
    <citation type="journal article" date="2012" name="Nature">
        <title>Algal genomes reveal evolutionary mosaicism and the fate of nucleomorphs.</title>
        <authorList>
            <consortium name="DOE Joint Genome Institute"/>
            <person name="Curtis B.A."/>
            <person name="Tanifuji G."/>
            <person name="Burki F."/>
            <person name="Gruber A."/>
            <person name="Irimia M."/>
            <person name="Maruyama S."/>
            <person name="Arias M.C."/>
            <person name="Ball S.G."/>
            <person name="Gile G.H."/>
            <person name="Hirakawa Y."/>
            <person name="Hopkins J.F."/>
            <person name="Kuo A."/>
            <person name="Rensing S.A."/>
            <person name="Schmutz J."/>
            <person name="Symeonidi A."/>
            <person name="Elias M."/>
            <person name="Eveleigh R.J."/>
            <person name="Herman E.K."/>
            <person name="Klute M.J."/>
            <person name="Nakayama T."/>
            <person name="Obornik M."/>
            <person name="Reyes-Prieto A."/>
            <person name="Armbrust E.V."/>
            <person name="Aves S.J."/>
            <person name="Beiko R.G."/>
            <person name="Coutinho P."/>
            <person name="Dacks J.B."/>
            <person name="Durnford D.G."/>
            <person name="Fast N.M."/>
            <person name="Green B.R."/>
            <person name="Grisdale C.J."/>
            <person name="Hempel F."/>
            <person name="Henrissat B."/>
            <person name="Hoppner M.P."/>
            <person name="Ishida K."/>
            <person name="Kim E."/>
            <person name="Koreny L."/>
            <person name="Kroth P.G."/>
            <person name="Liu Y."/>
            <person name="Malik S.B."/>
            <person name="Maier U.G."/>
            <person name="McRose D."/>
            <person name="Mock T."/>
            <person name="Neilson J.A."/>
            <person name="Onodera N.T."/>
            <person name="Poole A.M."/>
            <person name="Pritham E.J."/>
            <person name="Richards T.A."/>
            <person name="Rocap G."/>
            <person name="Roy S.W."/>
            <person name="Sarai C."/>
            <person name="Schaack S."/>
            <person name="Shirato S."/>
            <person name="Slamovits C.H."/>
            <person name="Spencer D.F."/>
            <person name="Suzuki S."/>
            <person name="Worden A.Z."/>
            <person name="Zauner S."/>
            <person name="Barry K."/>
            <person name="Bell C."/>
            <person name="Bharti A.K."/>
            <person name="Crow J.A."/>
            <person name="Grimwood J."/>
            <person name="Kramer R."/>
            <person name="Lindquist E."/>
            <person name="Lucas S."/>
            <person name="Salamov A."/>
            <person name="McFadden G.I."/>
            <person name="Lane C.E."/>
            <person name="Keeling P.J."/>
            <person name="Gray M.W."/>
            <person name="Grigoriev I.V."/>
            <person name="Archibald J.M."/>
        </authorList>
    </citation>
    <scope>NUCLEOTIDE SEQUENCE</scope>
    <source>
        <strain evidence="6 8">CCMP2712</strain>
    </source>
</reference>
<dbReference type="Proteomes" id="UP000011087">
    <property type="component" value="Unassembled WGS sequence"/>
</dbReference>
<organism evidence="6">
    <name type="scientific">Guillardia theta (strain CCMP2712)</name>
    <name type="common">Cryptophyte</name>
    <dbReference type="NCBI Taxonomy" id="905079"/>
    <lineage>
        <taxon>Eukaryota</taxon>
        <taxon>Cryptophyceae</taxon>
        <taxon>Pyrenomonadales</taxon>
        <taxon>Geminigeraceae</taxon>
        <taxon>Guillardia</taxon>
    </lineage>
</organism>
<dbReference type="eggNOG" id="ENOG502S3S0">
    <property type="taxonomic scope" value="Eukaryota"/>
</dbReference>
<dbReference type="FunFam" id="3.80.10.10:FF:000129">
    <property type="entry name" value="Leucine-rich repeat receptor-like kinase"/>
    <property type="match status" value="1"/>
</dbReference>
<evidence type="ECO:0000256" key="3">
    <source>
        <dbReference type="ARBA" id="ARBA00022737"/>
    </source>
</evidence>
<keyword evidence="4" id="KW-1133">Transmembrane helix</keyword>
<keyword evidence="3" id="KW-0677">Repeat</keyword>
<reference evidence="7" key="3">
    <citation type="submission" date="2015-06" db="UniProtKB">
        <authorList>
            <consortium name="EnsemblProtists"/>
        </authorList>
    </citation>
    <scope>IDENTIFICATION</scope>
</reference>
<dbReference type="STRING" id="905079.L1JBJ6"/>
<keyword evidence="2" id="KW-0812">Transmembrane</keyword>
<name>L1JBJ6_GUITC</name>
<keyword evidence="8" id="KW-1185">Reference proteome</keyword>
<dbReference type="KEGG" id="gtt:GUITHDRAFT_71350"/>
<evidence type="ECO:0000256" key="1">
    <source>
        <dbReference type="ARBA" id="ARBA00004370"/>
    </source>
</evidence>
<evidence type="ECO:0000256" key="4">
    <source>
        <dbReference type="ARBA" id="ARBA00022989"/>
    </source>
</evidence>
<dbReference type="InterPro" id="IPR050994">
    <property type="entry name" value="At_inactive_RLKs"/>
</dbReference>
<dbReference type="InterPro" id="IPR032675">
    <property type="entry name" value="LRR_dom_sf"/>
</dbReference>
<dbReference type="RefSeq" id="XP_005832440.1">
    <property type="nucleotide sequence ID" value="XM_005832383.1"/>
</dbReference>